<gene>
    <name evidence="2" type="ORF">DDF67_05525</name>
</gene>
<dbReference type="EMBL" id="QDKQ01000026">
    <property type="protein sequence ID" value="PVM91960.1"/>
    <property type="molecule type" value="Genomic_DNA"/>
</dbReference>
<dbReference type="GO" id="GO:0016616">
    <property type="term" value="F:oxidoreductase activity, acting on the CH-OH group of donors, NAD or NADP as acceptor"/>
    <property type="evidence" value="ECO:0007669"/>
    <property type="project" value="InterPro"/>
</dbReference>
<evidence type="ECO:0000313" key="3">
    <source>
        <dbReference type="Proteomes" id="UP000245073"/>
    </source>
</evidence>
<accession>A0A2T9K7L7</accession>
<feature type="domain" description="3-beta hydroxysteroid dehydrogenase/isomerase" evidence="1">
    <location>
        <begin position="18"/>
        <end position="265"/>
    </location>
</feature>
<keyword evidence="3" id="KW-1185">Reference proteome</keyword>
<protein>
    <submittedName>
        <fullName evidence="2">Epimerase</fullName>
    </submittedName>
</protein>
<dbReference type="InterPro" id="IPR051783">
    <property type="entry name" value="NAD(P)-dependent_oxidoreduct"/>
</dbReference>
<evidence type="ECO:0000259" key="1">
    <source>
        <dbReference type="Pfam" id="PF01073"/>
    </source>
</evidence>
<dbReference type="SUPFAM" id="SSF51735">
    <property type="entry name" value="NAD(P)-binding Rossmann-fold domains"/>
    <property type="match status" value="1"/>
</dbReference>
<dbReference type="InterPro" id="IPR002225">
    <property type="entry name" value="3Beta_OHSteriod_DH/Estase"/>
</dbReference>
<name>A0A2T9K7L7_9CAUL</name>
<organism evidence="2 3">
    <name type="scientific">Caulobacter endophyticus</name>
    <dbReference type="NCBI Taxonomy" id="2172652"/>
    <lineage>
        <taxon>Bacteria</taxon>
        <taxon>Pseudomonadati</taxon>
        <taxon>Pseudomonadota</taxon>
        <taxon>Alphaproteobacteria</taxon>
        <taxon>Caulobacterales</taxon>
        <taxon>Caulobacteraceae</taxon>
        <taxon>Caulobacter</taxon>
    </lineage>
</organism>
<sequence>MTINEPAAGGRAPARLFLTGGSGYVGRNLIRRLVADGVPVVALARSAAAVDIVRNLGAEPFEGDLFDPRLAQGMAGCDALVHAAADTDHGAGVEARLARINVEGTRTVLAAAKVAGVSRTVLISTESVLLDGAPLVGATEDHAYPRRPAGAYSKSKAEAERLALAMSEPGFEVMAVRPRFVWGRDDTTALPQLADAVRSGAFAWIDGGRYRTSTTHVANLCEGVVLALRNGVGGQAYFITDGKPVEFRAFATRLLATQGLTAPDKTVPRGLLKTIAGVGDVLAAISGGRIRGPLSRQVYATSAVEVTVSIAKACAELGYAPVVSREQGLAELVSAPPPCNGGGGAALSAP</sequence>
<dbReference type="GO" id="GO:0006694">
    <property type="term" value="P:steroid biosynthetic process"/>
    <property type="evidence" value="ECO:0007669"/>
    <property type="project" value="InterPro"/>
</dbReference>
<comment type="caution">
    <text evidence="2">The sequence shown here is derived from an EMBL/GenBank/DDBJ whole genome shotgun (WGS) entry which is preliminary data.</text>
</comment>
<dbReference type="GO" id="GO:0004029">
    <property type="term" value="F:aldehyde dehydrogenase (NAD+) activity"/>
    <property type="evidence" value="ECO:0007669"/>
    <property type="project" value="TreeGrafter"/>
</dbReference>
<dbReference type="Proteomes" id="UP000245073">
    <property type="component" value="Unassembled WGS sequence"/>
</dbReference>
<dbReference type="Gene3D" id="3.40.50.720">
    <property type="entry name" value="NAD(P)-binding Rossmann-like Domain"/>
    <property type="match status" value="1"/>
</dbReference>
<dbReference type="PANTHER" id="PTHR48079">
    <property type="entry name" value="PROTEIN YEEZ"/>
    <property type="match status" value="1"/>
</dbReference>
<dbReference type="AlphaFoldDB" id="A0A2T9K7L7"/>
<dbReference type="OrthoDB" id="9814124at2"/>
<evidence type="ECO:0000313" key="2">
    <source>
        <dbReference type="EMBL" id="PVM91960.1"/>
    </source>
</evidence>
<proteinExistence type="predicted"/>
<dbReference type="Pfam" id="PF01073">
    <property type="entry name" value="3Beta_HSD"/>
    <property type="match status" value="1"/>
</dbReference>
<dbReference type="RefSeq" id="WP_109099937.1">
    <property type="nucleotide sequence ID" value="NZ_QDKQ01000026.1"/>
</dbReference>
<reference evidence="2 3" key="1">
    <citation type="submission" date="2018-04" db="EMBL/GenBank/DDBJ databases">
        <title>The genome sequence of Caulobacter sp. 744.</title>
        <authorList>
            <person name="Gao J."/>
            <person name="Sun J."/>
        </authorList>
    </citation>
    <scope>NUCLEOTIDE SEQUENCE [LARGE SCALE GENOMIC DNA]</scope>
    <source>
        <strain evidence="2 3">774</strain>
    </source>
</reference>
<dbReference type="PANTHER" id="PTHR48079:SF6">
    <property type="entry name" value="NAD(P)-BINDING DOMAIN-CONTAINING PROTEIN-RELATED"/>
    <property type="match status" value="1"/>
</dbReference>
<dbReference type="GO" id="GO:0005737">
    <property type="term" value="C:cytoplasm"/>
    <property type="evidence" value="ECO:0007669"/>
    <property type="project" value="TreeGrafter"/>
</dbReference>
<dbReference type="InterPro" id="IPR036291">
    <property type="entry name" value="NAD(P)-bd_dom_sf"/>
</dbReference>